<evidence type="ECO:0000256" key="2">
    <source>
        <dbReference type="ARBA" id="ARBA00022679"/>
    </source>
</evidence>
<reference evidence="6 7" key="1">
    <citation type="journal article" date="2015" name="Stand. Genomic Sci.">
        <title>Genomic Encyclopedia of Bacterial and Archaeal Type Strains, Phase III: the genomes of soil and plant-associated and newly described type strains.</title>
        <authorList>
            <person name="Whitman W.B."/>
            <person name="Woyke T."/>
            <person name="Klenk H.P."/>
            <person name="Zhou Y."/>
            <person name="Lilburn T.G."/>
            <person name="Beck B.J."/>
            <person name="De Vos P."/>
            <person name="Vandamme P."/>
            <person name="Eisen J.A."/>
            <person name="Garrity G."/>
            <person name="Hugenholtz P."/>
            <person name="Kyrpides N.C."/>
        </authorList>
    </citation>
    <scope>NUCLEOTIDE SEQUENCE [LARGE SCALE GENOMIC DNA]</scope>
    <source>
        <strain evidence="6 7">CGMCC 1.10822</strain>
    </source>
</reference>
<proteinExistence type="inferred from homology"/>
<dbReference type="InterPro" id="IPR049382">
    <property type="entry name" value="FGGY_C_2"/>
</dbReference>
<dbReference type="PANTHER" id="PTHR43095">
    <property type="entry name" value="SUGAR KINASE"/>
    <property type="match status" value="1"/>
</dbReference>
<feature type="domain" description="Carbohydrate kinase FGGY N-terminal" evidence="4">
    <location>
        <begin position="10"/>
        <end position="242"/>
    </location>
</feature>
<keyword evidence="2" id="KW-0808">Transferase</keyword>
<dbReference type="Proteomes" id="UP000318431">
    <property type="component" value="Unassembled WGS sequence"/>
</dbReference>
<gene>
    <name evidence="6" type="ORF">IP91_02878</name>
</gene>
<dbReference type="InterPro" id="IPR050406">
    <property type="entry name" value="FGGY_Carb_Kinase"/>
</dbReference>
<evidence type="ECO:0000259" key="5">
    <source>
        <dbReference type="Pfam" id="PF21546"/>
    </source>
</evidence>
<accession>A0A562R8Q6</accession>
<evidence type="ECO:0000256" key="3">
    <source>
        <dbReference type="ARBA" id="ARBA00022777"/>
    </source>
</evidence>
<organism evidence="6 7">
    <name type="scientific">Pseudoduganella lurida</name>
    <dbReference type="NCBI Taxonomy" id="1036180"/>
    <lineage>
        <taxon>Bacteria</taxon>
        <taxon>Pseudomonadati</taxon>
        <taxon>Pseudomonadota</taxon>
        <taxon>Betaproteobacteria</taxon>
        <taxon>Burkholderiales</taxon>
        <taxon>Oxalobacteraceae</taxon>
        <taxon>Telluria group</taxon>
        <taxon>Pseudoduganella</taxon>
    </lineage>
</organism>
<evidence type="ECO:0000313" key="7">
    <source>
        <dbReference type="Proteomes" id="UP000318431"/>
    </source>
</evidence>
<name>A0A562R8Q6_9BURK</name>
<dbReference type="InterPro" id="IPR018484">
    <property type="entry name" value="FGGY_N"/>
</dbReference>
<dbReference type="Pfam" id="PF00370">
    <property type="entry name" value="FGGY_N"/>
    <property type="match status" value="1"/>
</dbReference>
<feature type="domain" description="Carbohydrate kinase FGGY C-terminal" evidence="5">
    <location>
        <begin position="253"/>
        <end position="429"/>
    </location>
</feature>
<dbReference type="SUPFAM" id="SSF53067">
    <property type="entry name" value="Actin-like ATPase domain"/>
    <property type="match status" value="2"/>
</dbReference>
<evidence type="ECO:0000313" key="6">
    <source>
        <dbReference type="EMBL" id="TWI65468.1"/>
    </source>
</evidence>
<evidence type="ECO:0000259" key="4">
    <source>
        <dbReference type="Pfam" id="PF00370"/>
    </source>
</evidence>
<dbReference type="CDD" id="cd07772">
    <property type="entry name" value="ASKHA_NBD_FGGY_NaCK-like"/>
    <property type="match status" value="1"/>
</dbReference>
<sequence length="459" mass="48621">MATENTAAIAVLDIGKTNVKLALIDDAGRVLAEQRRPNTVLRDGPYPHHDTDGIWTWMLDTLKGFAAQAQVTAIVPVTHGATAALVDDNGLVLPVLDYEFEPPAQQHTEYLGQRPAYDATYSPQLPAGLNLGRQLAWLAQAFPADVARAKHILMYPQYWAWRLSGVAAGEVTSLGCHTDLWQPASAQYSQLVERMGWTQQMPALRNAWDALGAVSPDVAARTGLPADCQVICGIHDSNASLLRHLDPQGSHAAPPAVLSTGTWVIAAVPGGPLDGLKEQSDMLANCSALGQPVPCMRFMGGREFAALAGTDATACSVDDLQQIIDQGTYALPTFAEAGGPFAGRKGSVVGPALPADAERTALATLYVVLMSDYCLTALGSAGDIVVEGSFTNNPHFAPLLAALRRGQQVIVTDDASGTTGGGWMLAHWGKVPAVQAHAAAPIALQGWAQYRERWLTLVG</sequence>
<comment type="caution">
    <text evidence="6">The sequence shown here is derived from an EMBL/GenBank/DDBJ whole genome shotgun (WGS) entry which is preliminary data.</text>
</comment>
<dbReference type="OrthoDB" id="9799608at2"/>
<keyword evidence="7" id="KW-1185">Reference proteome</keyword>
<dbReference type="PANTHER" id="PTHR43095:SF5">
    <property type="entry name" value="XYLULOSE KINASE"/>
    <property type="match status" value="1"/>
</dbReference>
<dbReference type="Gene3D" id="3.30.420.40">
    <property type="match status" value="2"/>
</dbReference>
<dbReference type="InterPro" id="IPR043129">
    <property type="entry name" value="ATPase_NBD"/>
</dbReference>
<dbReference type="EMBL" id="VLLB01000004">
    <property type="protein sequence ID" value="TWI65468.1"/>
    <property type="molecule type" value="Genomic_DNA"/>
</dbReference>
<dbReference type="Pfam" id="PF21546">
    <property type="entry name" value="FGGY_C_2"/>
    <property type="match status" value="1"/>
</dbReference>
<protein>
    <submittedName>
        <fullName evidence="6">Sugar (Pentulose or hexulose) kinase</fullName>
    </submittedName>
</protein>
<dbReference type="RefSeq" id="WP_145649749.1">
    <property type="nucleotide sequence ID" value="NZ_VLLB01000004.1"/>
</dbReference>
<dbReference type="AlphaFoldDB" id="A0A562R8Q6"/>
<keyword evidence="3 6" id="KW-0418">Kinase</keyword>
<comment type="similarity">
    <text evidence="1">Belongs to the FGGY kinase family.</text>
</comment>
<evidence type="ECO:0000256" key="1">
    <source>
        <dbReference type="ARBA" id="ARBA00009156"/>
    </source>
</evidence>
<dbReference type="GO" id="GO:0005975">
    <property type="term" value="P:carbohydrate metabolic process"/>
    <property type="evidence" value="ECO:0007669"/>
    <property type="project" value="InterPro"/>
</dbReference>
<dbReference type="GO" id="GO:0016301">
    <property type="term" value="F:kinase activity"/>
    <property type="evidence" value="ECO:0007669"/>
    <property type="project" value="UniProtKB-KW"/>
</dbReference>